<evidence type="ECO:0000256" key="6">
    <source>
        <dbReference type="ARBA" id="ARBA00022908"/>
    </source>
</evidence>
<dbReference type="GO" id="GO:0009037">
    <property type="term" value="F:tyrosine-based site-specific recombinase activity"/>
    <property type="evidence" value="ECO:0007669"/>
    <property type="project" value="UniProtKB-UniRule"/>
</dbReference>
<evidence type="ECO:0000256" key="8">
    <source>
        <dbReference type="ARBA" id="ARBA00023172"/>
    </source>
</evidence>
<evidence type="ECO:0000256" key="1">
    <source>
        <dbReference type="ARBA" id="ARBA00004496"/>
    </source>
</evidence>
<evidence type="ECO:0000256" key="9">
    <source>
        <dbReference type="ARBA" id="ARBA00023306"/>
    </source>
</evidence>
<dbReference type="InterPro" id="IPR023009">
    <property type="entry name" value="Tyrosine_recombinase_XerC/XerD"/>
</dbReference>
<dbReference type="InterPro" id="IPR013762">
    <property type="entry name" value="Integrase-like_cat_sf"/>
</dbReference>
<evidence type="ECO:0000259" key="13">
    <source>
        <dbReference type="PROSITE" id="PS51900"/>
    </source>
</evidence>
<evidence type="ECO:0000256" key="11">
    <source>
        <dbReference type="NCBIfam" id="TIGR02224"/>
    </source>
</evidence>
<dbReference type="OrthoDB" id="9801717at2"/>
<dbReference type="GO" id="GO:0051301">
    <property type="term" value="P:cell division"/>
    <property type="evidence" value="ECO:0007669"/>
    <property type="project" value="UniProtKB-UniRule"/>
</dbReference>
<dbReference type="InterPro" id="IPR011931">
    <property type="entry name" value="Recomb_XerC"/>
</dbReference>
<dbReference type="Pfam" id="PF00589">
    <property type="entry name" value="Phage_integrase"/>
    <property type="match status" value="1"/>
</dbReference>
<gene>
    <name evidence="10" type="primary">xerC</name>
    <name evidence="14" type="ORF">EDC14_10498</name>
</gene>
<feature type="active site" description="O-(3'-phospho-DNA)-tyrosine intermediate" evidence="10">
    <location>
        <position position="279"/>
    </location>
</feature>
<keyword evidence="7 10" id="KW-0238">DNA-binding</keyword>
<feature type="active site" evidence="10">
    <location>
        <position position="146"/>
    </location>
</feature>
<proteinExistence type="inferred from homology"/>
<evidence type="ECO:0000259" key="12">
    <source>
        <dbReference type="PROSITE" id="PS51898"/>
    </source>
</evidence>
<dbReference type="NCBIfam" id="NF040815">
    <property type="entry name" value="recomb_XerA_Arch"/>
    <property type="match status" value="1"/>
</dbReference>
<dbReference type="PROSITE" id="PS51898">
    <property type="entry name" value="TYR_RECOMBINASE"/>
    <property type="match status" value="1"/>
</dbReference>
<comment type="function">
    <text evidence="10">Site-specific tyrosine recombinase, which acts by catalyzing the cutting and rejoining of the recombining DNA molecules. The XerC-XerD complex is essential to convert dimers of the bacterial chromosome into monomers to permit their segregation at cell division. It also contributes to the segregational stability of plasmids.</text>
</comment>
<dbReference type="InterPro" id="IPR004107">
    <property type="entry name" value="Integrase_SAM-like_N"/>
</dbReference>
<accession>A0A4R1QXH8</accession>
<comment type="subunit">
    <text evidence="10">Forms a cyclic heterotetrameric complex composed of two molecules of XerC and two molecules of XerD.</text>
</comment>
<dbReference type="Gene3D" id="1.10.443.10">
    <property type="entry name" value="Intergrase catalytic core"/>
    <property type="match status" value="1"/>
</dbReference>
<dbReference type="CDD" id="cd00798">
    <property type="entry name" value="INT_XerDC_C"/>
    <property type="match status" value="1"/>
</dbReference>
<dbReference type="InterPro" id="IPR044068">
    <property type="entry name" value="CB"/>
</dbReference>
<evidence type="ECO:0000256" key="10">
    <source>
        <dbReference type="HAMAP-Rule" id="MF_01808"/>
    </source>
</evidence>
<keyword evidence="3 10" id="KW-0963">Cytoplasm</keyword>
<dbReference type="PANTHER" id="PTHR30349">
    <property type="entry name" value="PHAGE INTEGRASE-RELATED"/>
    <property type="match status" value="1"/>
</dbReference>
<keyword evidence="6 10" id="KW-0229">DNA integration</keyword>
<comment type="caution">
    <text evidence="14">The sequence shown here is derived from an EMBL/GenBank/DDBJ whole genome shotgun (WGS) entry which is preliminary data.</text>
</comment>
<comment type="similarity">
    <text evidence="2 10">Belongs to the 'phage' integrase family. XerC subfamily.</text>
</comment>
<evidence type="ECO:0000256" key="2">
    <source>
        <dbReference type="ARBA" id="ARBA00006657"/>
    </source>
</evidence>
<dbReference type="Proteomes" id="UP000295008">
    <property type="component" value="Unassembled WGS sequence"/>
</dbReference>
<dbReference type="GO" id="GO:0006313">
    <property type="term" value="P:DNA transposition"/>
    <property type="evidence" value="ECO:0007669"/>
    <property type="project" value="UniProtKB-UniRule"/>
</dbReference>
<dbReference type="AlphaFoldDB" id="A0A4R1QXH8"/>
<evidence type="ECO:0000256" key="3">
    <source>
        <dbReference type="ARBA" id="ARBA00022490"/>
    </source>
</evidence>
<dbReference type="PANTHER" id="PTHR30349:SF77">
    <property type="entry name" value="TYROSINE RECOMBINASE XERC"/>
    <property type="match status" value="1"/>
</dbReference>
<dbReference type="HAMAP" id="MF_01808">
    <property type="entry name" value="Recomb_XerC_XerD"/>
    <property type="match status" value="1"/>
</dbReference>
<evidence type="ECO:0000256" key="4">
    <source>
        <dbReference type="ARBA" id="ARBA00022618"/>
    </source>
</evidence>
<feature type="domain" description="Tyr recombinase" evidence="12">
    <location>
        <begin position="106"/>
        <end position="292"/>
    </location>
</feature>
<evidence type="ECO:0000313" key="14">
    <source>
        <dbReference type="EMBL" id="TCL56484.1"/>
    </source>
</evidence>
<feature type="domain" description="Core-binding (CB)" evidence="13">
    <location>
        <begin position="1"/>
        <end position="85"/>
    </location>
</feature>
<feature type="active site" evidence="10">
    <location>
        <position position="244"/>
    </location>
</feature>
<dbReference type="Gene3D" id="1.10.150.130">
    <property type="match status" value="1"/>
</dbReference>
<dbReference type="InterPro" id="IPR002104">
    <property type="entry name" value="Integrase_catalytic"/>
</dbReference>
<dbReference type="SUPFAM" id="SSF56349">
    <property type="entry name" value="DNA breaking-rejoining enzymes"/>
    <property type="match status" value="1"/>
</dbReference>
<reference evidence="14 15" key="1">
    <citation type="submission" date="2019-03" db="EMBL/GenBank/DDBJ databases">
        <title>Genomic Encyclopedia of Type Strains, Phase IV (KMG-IV): sequencing the most valuable type-strain genomes for metagenomic binning, comparative biology and taxonomic classification.</title>
        <authorList>
            <person name="Goeker M."/>
        </authorList>
    </citation>
    <scope>NUCLEOTIDE SEQUENCE [LARGE SCALE GENOMIC DNA]</scope>
    <source>
        <strain evidence="14 15">LX-B</strain>
    </source>
</reference>
<feature type="active site" evidence="10">
    <location>
        <position position="170"/>
    </location>
</feature>
<dbReference type="Pfam" id="PF02899">
    <property type="entry name" value="Phage_int_SAM_1"/>
    <property type="match status" value="1"/>
</dbReference>
<protein>
    <recommendedName>
        <fullName evidence="10 11">Tyrosine recombinase XerC</fullName>
    </recommendedName>
</protein>
<dbReference type="NCBIfam" id="TIGR02224">
    <property type="entry name" value="recomb_XerC"/>
    <property type="match status" value="1"/>
</dbReference>
<evidence type="ECO:0000256" key="7">
    <source>
        <dbReference type="ARBA" id="ARBA00023125"/>
    </source>
</evidence>
<dbReference type="InterPro" id="IPR050090">
    <property type="entry name" value="Tyrosine_recombinase_XerCD"/>
</dbReference>
<feature type="active site" evidence="10">
    <location>
        <position position="247"/>
    </location>
</feature>
<organism evidence="14 15">
    <name type="scientific">Hydrogenispora ethanolica</name>
    <dbReference type="NCBI Taxonomy" id="1082276"/>
    <lineage>
        <taxon>Bacteria</taxon>
        <taxon>Bacillati</taxon>
        <taxon>Bacillota</taxon>
        <taxon>Hydrogenispora</taxon>
    </lineage>
</organism>
<keyword evidence="15" id="KW-1185">Reference proteome</keyword>
<name>A0A4R1QXH8_HYDET</name>
<dbReference type="GO" id="GO:0007059">
    <property type="term" value="P:chromosome segregation"/>
    <property type="evidence" value="ECO:0007669"/>
    <property type="project" value="UniProtKB-UniRule"/>
</dbReference>
<dbReference type="InterPro" id="IPR011010">
    <property type="entry name" value="DNA_brk_join_enz"/>
</dbReference>
<feature type="active site" evidence="10">
    <location>
        <position position="270"/>
    </location>
</feature>
<dbReference type="NCBIfam" id="NF001399">
    <property type="entry name" value="PRK00283.1"/>
    <property type="match status" value="1"/>
</dbReference>
<dbReference type="GO" id="GO:0005737">
    <property type="term" value="C:cytoplasm"/>
    <property type="evidence" value="ECO:0007669"/>
    <property type="project" value="UniProtKB-SubCell"/>
</dbReference>
<evidence type="ECO:0000313" key="15">
    <source>
        <dbReference type="Proteomes" id="UP000295008"/>
    </source>
</evidence>
<dbReference type="EMBL" id="SLUN01000049">
    <property type="protein sequence ID" value="TCL56484.1"/>
    <property type="molecule type" value="Genomic_DNA"/>
</dbReference>
<dbReference type="GO" id="GO:0003677">
    <property type="term" value="F:DNA binding"/>
    <property type="evidence" value="ECO:0007669"/>
    <property type="project" value="UniProtKB-UniRule"/>
</dbReference>
<dbReference type="InterPro" id="IPR010998">
    <property type="entry name" value="Integrase_recombinase_N"/>
</dbReference>
<keyword evidence="8 10" id="KW-0233">DNA recombination</keyword>
<dbReference type="PROSITE" id="PS51900">
    <property type="entry name" value="CB"/>
    <property type="match status" value="1"/>
</dbReference>
<keyword evidence="4 10" id="KW-0132">Cell division</keyword>
<dbReference type="RefSeq" id="WP_132017321.1">
    <property type="nucleotide sequence ID" value="NZ_SLUN01000049.1"/>
</dbReference>
<comment type="subcellular location">
    <subcellularLocation>
        <location evidence="1 10">Cytoplasm</location>
    </subcellularLocation>
</comment>
<evidence type="ECO:0000256" key="5">
    <source>
        <dbReference type="ARBA" id="ARBA00022829"/>
    </source>
</evidence>
<keyword evidence="9 10" id="KW-0131">Cell cycle</keyword>
<sequence length="298" mass="34495">MERFIDEYLTQLRVGKNYSPKTIESYGLDLRQFFEFLQEKKIQDLEKVDHLLVREFLSQLKQADYAKTSTARKIACIRSFFKYLCRQGYLDRNPVLGVATPKREKKLPQFLYQQEMLDLLELVDCSEKLGIRDRALLELFYSSGLRLQEVVGLTLGDLDFPRGYIRVFGKGSKERLVPLGGAAQRALQHYLQESRPYLASEVNGKPSSNVFLNYRGTRLSGRSIQRIFAKYLQQLALNRKLSPHAIRHTFATHLLENGADLRVVQELLGHVDISTTQIYTHLTREKIRAVYLNSHPRA</sequence>
<keyword evidence="5 10" id="KW-0159">Chromosome partition</keyword>